<dbReference type="InParanoid" id="A0A7N2RBN0"/>
<dbReference type="Gramene" id="QL10p006100:mrna">
    <property type="protein sequence ID" value="QL10p006100:mrna:CDS:1"/>
    <property type="gene ID" value="QL10p006100"/>
</dbReference>
<dbReference type="EnsemblPlants" id="QL10p006100:mrna">
    <property type="protein sequence ID" value="QL10p006100:mrna:CDS:1"/>
    <property type="gene ID" value="QL10p006100"/>
</dbReference>
<sequence>MASENFSYYKQKQESWLTDDESKEEGSLGKIRRWSKITRSLGRRSPKVRIPGLRKKKRFFNRVKVSWRKALKRLKNGQVHMNDLFGGNYLFMQFHYRTPFQMW</sequence>
<organism evidence="1 2">
    <name type="scientific">Quercus lobata</name>
    <name type="common">Valley oak</name>
    <dbReference type="NCBI Taxonomy" id="97700"/>
    <lineage>
        <taxon>Eukaryota</taxon>
        <taxon>Viridiplantae</taxon>
        <taxon>Streptophyta</taxon>
        <taxon>Embryophyta</taxon>
        <taxon>Tracheophyta</taxon>
        <taxon>Spermatophyta</taxon>
        <taxon>Magnoliopsida</taxon>
        <taxon>eudicotyledons</taxon>
        <taxon>Gunneridae</taxon>
        <taxon>Pentapetalae</taxon>
        <taxon>rosids</taxon>
        <taxon>fabids</taxon>
        <taxon>Fagales</taxon>
        <taxon>Fagaceae</taxon>
        <taxon>Quercus</taxon>
    </lineage>
</organism>
<evidence type="ECO:0000313" key="2">
    <source>
        <dbReference type="Proteomes" id="UP000594261"/>
    </source>
</evidence>
<accession>A0A7N2RBN0</accession>
<evidence type="ECO:0000313" key="1">
    <source>
        <dbReference type="EnsemblPlants" id="QL10p006100:mrna:CDS:1"/>
    </source>
</evidence>
<protein>
    <submittedName>
        <fullName evidence="1">Uncharacterized protein</fullName>
    </submittedName>
</protein>
<dbReference type="Proteomes" id="UP000594261">
    <property type="component" value="Chromosome 10"/>
</dbReference>
<dbReference type="PANTHER" id="PTHR36795:SF3">
    <property type="match status" value="1"/>
</dbReference>
<reference evidence="1" key="2">
    <citation type="submission" date="2021-01" db="UniProtKB">
        <authorList>
            <consortium name="EnsemblPlants"/>
        </authorList>
    </citation>
    <scope>IDENTIFICATION</scope>
</reference>
<dbReference type="AlphaFoldDB" id="A0A7N2RBN0"/>
<reference evidence="1 2" key="1">
    <citation type="journal article" date="2016" name="G3 (Bethesda)">
        <title>First Draft Assembly and Annotation of the Genome of a California Endemic Oak Quercus lobata Nee (Fagaceae).</title>
        <authorList>
            <person name="Sork V.L."/>
            <person name="Fitz-Gibbon S.T."/>
            <person name="Puiu D."/>
            <person name="Crepeau M."/>
            <person name="Gugger P.F."/>
            <person name="Sherman R."/>
            <person name="Stevens K."/>
            <person name="Langley C.H."/>
            <person name="Pellegrini M."/>
            <person name="Salzberg S.L."/>
        </authorList>
    </citation>
    <scope>NUCLEOTIDE SEQUENCE [LARGE SCALE GENOMIC DNA]</scope>
    <source>
        <strain evidence="1 2">cv. SW786</strain>
    </source>
</reference>
<proteinExistence type="predicted"/>
<name>A0A7N2RBN0_QUELO</name>
<dbReference type="PANTHER" id="PTHR36795">
    <property type="entry name" value="OS01G0938400 PROTEIN"/>
    <property type="match status" value="1"/>
</dbReference>
<dbReference type="EMBL" id="LRBV02000010">
    <property type="status" value="NOT_ANNOTATED_CDS"/>
    <property type="molecule type" value="Genomic_DNA"/>
</dbReference>
<keyword evidence="2" id="KW-1185">Reference proteome</keyword>